<accession>A0ABD5RJY1</accession>
<keyword evidence="1" id="KW-0812">Transmembrane</keyword>
<keyword evidence="1" id="KW-0472">Membrane</keyword>
<proteinExistence type="predicted"/>
<sequence length="157" mass="16199">MDRHLPADAVPVWVGLALASVALLGVALGLPTGAPDADRPAATVDRVAASSFDATATATFETRSRLELGPHGLDRCRDDACAHATFAFGPVTPVSGESSLSAVLRGTAPEQVFDSPASFQRAARDARDGESVVVPDATRLHARRVTWGGVDVTLVGA</sequence>
<gene>
    <name evidence="2" type="ORF">ACFPYI_04760</name>
</gene>
<dbReference type="AlphaFoldDB" id="A0ABD5RJY1"/>
<protein>
    <submittedName>
        <fullName evidence="2">Uncharacterized protein</fullName>
    </submittedName>
</protein>
<dbReference type="Proteomes" id="UP001596099">
    <property type="component" value="Unassembled WGS sequence"/>
</dbReference>
<dbReference type="EMBL" id="JBHSQH010000001">
    <property type="protein sequence ID" value="MFC5970637.1"/>
    <property type="molecule type" value="Genomic_DNA"/>
</dbReference>
<name>A0ABD5RJY1_9EURY</name>
<evidence type="ECO:0000313" key="3">
    <source>
        <dbReference type="Proteomes" id="UP001596099"/>
    </source>
</evidence>
<evidence type="ECO:0000313" key="2">
    <source>
        <dbReference type="EMBL" id="MFC5970637.1"/>
    </source>
</evidence>
<feature type="transmembrane region" description="Helical" evidence="1">
    <location>
        <begin position="12"/>
        <end position="30"/>
    </location>
</feature>
<reference evidence="2 3" key="1">
    <citation type="journal article" date="2019" name="Int. J. Syst. Evol. Microbiol.">
        <title>The Global Catalogue of Microorganisms (GCM) 10K type strain sequencing project: providing services to taxonomists for standard genome sequencing and annotation.</title>
        <authorList>
            <consortium name="The Broad Institute Genomics Platform"/>
            <consortium name="The Broad Institute Genome Sequencing Center for Infectious Disease"/>
            <person name="Wu L."/>
            <person name="Ma J."/>
        </authorList>
    </citation>
    <scope>NUCLEOTIDE SEQUENCE [LARGE SCALE GENOMIC DNA]</scope>
    <source>
        <strain evidence="2 3">CGMCC 1.12543</strain>
    </source>
</reference>
<dbReference type="RefSeq" id="WP_247413569.1">
    <property type="nucleotide sequence ID" value="NZ_JALLGW010000001.1"/>
</dbReference>
<organism evidence="2 3">
    <name type="scientific">Halomarina salina</name>
    <dbReference type="NCBI Taxonomy" id="1872699"/>
    <lineage>
        <taxon>Archaea</taxon>
        <taxon>Methanobacteriati</taxon>
        <taxon>Methanobacteriota</taxon>
        <taxon>Stenosarchaea group</taxon>
        <taxon>Halobacteria</taxon>
        <taxon>Halobacteriales</taxon>
        <taxon>Natronomonadaceae</taxon>
        <taxon>Halomarina</taxon>
    </lineage>
</organism>
<comment type="caution">
    <text evidence="2">The sequence shown here is derived from an EMBL/GenBank/DDBJ whole genome shotgun (WGS) entry which is preliminary data.</text>
</comment>
<dbReference type="InterPro" id="IPR055707">
    <property type="entry name" value="DUF7283"/>
</dbReference>
<keyword evidence="3" id="KW-1185">Reference proteome</keyword>
<keyword evidence="1" id="KW-1133">Transmembrane helix</keyword>
<evidence type="ECO:0000256" key="1">
    <source>
        <dbReference type="SAM" id="Phobius"/>
    </source>
</evidence>
<dbReference type="Pfam" id="PF23954">
    <property type="entry name" value="DUF7283"/>
    <property type="match status" value="1"/>
</dbReference>